<dbReference type="Gene3D" id="3.60.21.10">
    <property type="match status" value="1"/>
</dbReference>
<dbReference type="GO" id="GO:0008408">
    <property type="term" value="F:3'-5' exonuclease activity"/>
    <property type="evidence" value="ECO:0007669"/>
    <property type="project" value="InterPro"/>
</dbReference>
<dbReference type="InterPro" id="IPR004843">
    <property type="entry name" value="Calcineurin-like_PHP"/>
</dbReference>
<evidence type="ECO:0000256" key="4">
    <source>
        <dbReference type="ARBA" id="ARBA00022722"/>
    </source>
</evidence>
<reference evidence="9" key="1">
    <citation type="submission" date="2018-06" db="EMBL/GenBank/DDBJ databases">
        <authorList>
            <person name="Zhirakovskaya E."/>
        </authorList>
    </citation>
    <scope>NUCLEOTIDE SEQUENCE</scope>
</reference>
<dbReference type="InterPro" id="IPR029052">
    <property type="entry name" value="Metallo-depent_PP-like"/>
</dbReference>
<dbReference type="NCBIfam" id="TIGR00619">
    <property type="entry name" value="sbcd"/>
    <property type="match status" value="1"/>
</dbReference>
<proteinExistence type="inferred from homology"/>
<feature type="domain" description="Nuclease SbcCD subunit D C-terminal" evidence="8">
    <location>
        <begin position="271"/>
        <end position="358"/>
    </location>
</feature>
<organism evidence="9">
    <name type="scientific">hydrothermal vent metagenome</name>
    <dbReference type="NCBI Taxonomy" id="652676"/>
    <lineage>
        <taxon>unclassified sequences</taxon>
        <taxon>metagenomes</taxon>
        <taxon>ecological metagenomes</taxon>
    </lineage>
</organism>
<dbReference type="InterPro" id="IPR050535">
    <property type="entry name" value="DNA_Repair-Maintenance_Comp"/>
</dbReference>
<gene>
    <name evidence="9" type="ORF">MNBD_GAMMA09-2262</name>
</gene>
<comment type="subunit">
    <text evidence="2">Heterodimer of SbcC and SbcD.</text>
</comment>
<dbReference type="AlphaFoldDB" id="A0A3B0XTR9"/>
<dbReference type="InterPro" id="IPR026843">
    <property type="entry name" value="SbcD_C"/>
</dbReference>
<evidence type="ECO:0000256" key="3">
    <source>
        <dbReference type="ARBA" id="ARBA00013365"/>
    </source>
</evidence>
<dbReference type="InterPro" id="IPR041796">
    <property type="entry name" value="Mre11_N"/>
</dbReference>
<dbReference type="EMBL" id="UOFI01000101">
    <property type="protein sequence ID" value="VAW67543.1"/>
    <property type="molecule type" value="Genomic_DNA"/>
</dbReference>
<evidence type="ECO:0000256" key="2">
    <source>
        <dbReference type="ARBA" id="ARBA00011322"/>
    </source>
</evidence>
<name>A0A3B0XTR9_9ZZZZ</name>
<dbReference type="GO" id="GO:0004519">
    <property type="term" value="F:endonuclease activity"/>
    <property type="evidence" value="ECO:0007669"/>
    <property type="project" value="InterPro"/>
</dbReference>
<evidence type="ECO:0000256" key="5">
    <source>
        <dbReference type="ARBA" id="ARBA00022801"/>
    </source>
</evidence>
<accession>A0A3B0XTR9</accession>
<evidence type="ECO:0000259" key="7">
    <source>
        <dbReference type="Pfam" id="PF00149"/>
    </source>
</evidence>
<keyword evidence="4" id="KW-0540">Nuclease</keyword>
<dbReference type="CDD" id="cd00840">
    <property type="entry name" value="MPP_Mre11_N"/>
    <property type="match status" value="1"/>
</dbReference>
<evidence type="ECO:0000256" key="1">
    <source>
        <dbReference type="ARBA" id="ARBA00010555"/>
    </source>
</evidence>
<comment type="similarity">
    <text evidence="1">Belongs to the SbcD family.</text>
</comment>
<dbReference type="InterPro" id="IPR004593">
    <property type="entry name" value="SbcD"/>
</dbReference>
<dbReference type="PANTHER" id="PTHR30337">
    <property type="entry name" value="COMPONENT OF ATP-DEPENDENT DSDNA EXONUCLEASE"/>
    <property type="match status" value="1"/>
</dbReference>
<keyword evidence="5" id="KW-0378">Hydrolase</keyword>
<dbReference type="Pfam" id="PF00149">
    <property type="entry name" value="Metallophos"/>
    <property type="match status" value="1"/>
</dbReference>
<protein>
    <recommendedName>
        <fullName evidence="3">Nuclease SbcCD subunit D</fullName>
    </recommendedName>
</protein>
<dbReference type="SUPFAM" id="SSF56300">
    <property type="entry name" value="Metallo-dependent phosphatases"/>
    <property type="match status" value="1"/>
</dbReference>
<evidence type="ECO:0000256" key="6">
    <source>
        <dbReference type="ARBA" id="ARBA00022839"/>
    </source>
</evidence>
<sequence length="386" mass="43616">MKFIHTSDWHIGRQFHNVSLLEDQRYVLNQLLEYIATESVDALVIAGDIYDRSVPPAAAVELLDETLNKICSDLGVPVILIPGNHDSAERLRFASRQLSKTGLHIIGDFAQFTDPVIVSDSGVEVNFYGIPYNDPETIRNRFEVEVTTHNEAHAYLIEQINLARSGKSASHKAINVLISHCFIDGAEESDSERPLSIGGADRVSYEPFAGFNYVALGHLHSPQYKGKEHIRYSGSILKYSFSEQHQKKGCTLVEMDGSGLKSINHLPLTPLHNMRIIEAELKTILEQGRVDPDNQDYLLVRLTDRHAILDPMGKLREVYPNVLHLEKPGMLEVREQKLNRDKLKRGELEMFRDFFTQVSGQKLTSEQDEVIKNTISKLHKHDGEAT</sequence>
<dbReference type="PANTHER" id="PTHR30337:SF0">
    <property type="entry name" value="NUCLEASE SBCCD SUBUNIT D"/>
    <property type="match status" value="1"/>
</dbReference>
<keyword evidence="6 9" id="KW-0269">Exonuclease</keyword>
<feature type="domain" description="Calcineurin-like phosphoesterase" evidence="7">
    <location>
        <begin position="1"/>
        <end position="222"/>
    </location>
</feature>
<dbReference type="Pfam" id="PF12320">
    <property type="entry name" value="SbcD_C"/>
    <property type="match status" value="1"/>
</dbReference>
<dbReference type="GO" id="GO:0006259">
    <property type="term" value="P:DNA metabolic process"/>
    <property type="evidence" value="ECO:0007669"/>
    <property type="project" value="InterPro"/>
</dbReference>
<evidence type="ECO:0000313" key="9">
    <source>
        <dbReference type="EMBL" id="VAW67543.1"/>
    </source>
</evidence>
<evidence type="ECO:0000259" key="8">
    <source>
        <dbReference type="Pfam" id="PF12320"/>
    </source>
</evidence>